<keyword evidence="1" id="KW-0449">Lipoprotein</keyword>
<dbReference type="PROSITE" id="PS51257">
    <property type="entry name" value="PROKAR_LIPOPROTEIN"/>
    <property type="match status" value="1"/>
</dbReference>
<evidence type="ECO:0000313" key="2">
    <source>
        <dbReference type="Proteomes" id="UP000242497"/>
    </source>
</evidence>
<gene>
    <name evidence="1" type="ORF">SAMN02744037_00307</name>
</gene>
<proteinExistence type="predicted"/>
<name>A0A1M6KAH8_9FIRM</name>
<dbReference type="RefSeq" id="WP_072886648.1">
    <property type="nucleotide sequence ID" value="NZ_FRAE01000007.1"/>
</dbReference>
<accession>A0A1M6KAH8</accession>
<dbReference type="STRING" id="1123349.SAMN02744037_00307"/>
<dbReference type="InterPro" id="IPR019076">
    <property type="entry name" value="Spore_lipoprot_YhcN/YlaJ-like"/>
</dbReference>
<evidence type="ECO:0000313" key="1">
    <source>
        <dbReference type="EMBL" id="SHJ55991.1"/>
    </source>
</evidence>
<dbReference type="Pfam" id="PF09580">
    <property type="entry name" value="Spore_YhcN_YlaJ"/>
    <property type="match status" value="1"/>
</dbReference>
<organism evidence="1 2">
    <name type="scientific">Tepidibacter formicigenes DSM 15518</name>
    <dbReference type="NCBI Taxonomy" id="1123349"/>
    <lineage>
        <taxon>Bacteria</taxon>
        <taxon>Bacillati</taxon>
        <taxon>Bacillota</taxon>
        <taxon>Clostridia</taxon>
        <taxon>Peptostreptococcales</taxon>
        <taxon>Peptostreptococcaceae</taxon>
        <taxon>Tepidibacter</taxon>
    </lineage>
</organism>
<reference evidence="2" key="1">
    <citation type="submission" date="2016-11" db="EMBL/GenBank/DDBJ databases">
        <authorList>
            <person name="Varghese N."/>
            <person name="Submissions S."/>
        </authorList>
    </citation>
    <scope>NUCLEOTIDE SEQUENCE [LARGE SCALE GENOMIC DNA]</scope>
    <source>
        <strain evidence="2">DSM 15518</strain>
    </source>
</reference>
<keyword evidence="2" id="KW-1185">Reference proteome</keyword>
<sequence>MNKKYIIFLGVFLLIIISICACTMKATANKSIKKSNVIASRISNLDPINKVDILISKNTALVALDLKDKELLGITTKKRLRDEIKKIVKDSDSKVENIFITSNSNITKKIINISKNINRGKKVNLDWEIENIVRNFIPNI</sequence>
<dbReference type="AlphaFoldDB" id="A0A1M6KAH8"/>
<dbReference type="Proteomes" id="UP000242497">
    <property type="component" value="Unassembled WGS sequence"/>
</dbReference>
<dbReference type="OrthoDB" id="9931217at2"/>
<dbReference type="EMBL" id="FRAE01000007">
    <property type="protein sequence ID" value="SHJ55991.1"/>
    <property type="molecule type" value="Genomic_DNA"/>
</dbReference>
<protein>
    <submittedName>
        <fullName evidence="1">Sporulation lipoprotein YhcN/YlaJ (Spore_YhcN_YlaJ)</fullName>
    </submittedName>
</protein>